<dbReference type="GO" id="GO:0003677">
    <property type="term" value="F:DNA binding"/>
    <property type="evidence" value="ECO:0007669"/>
    <property type="project" value="InterPro"/>
</dbReference>
<dbReference type="SMART" id="SM00717">
    <property type="entry name" value="SANT"/>
    <property type="match status" value="2"/>
</dbReference>
<organism evidence="13 14">
    <name type="scientific">Blepharisma stoltei</name>
    <dbReference type="NCBI Taxonomy" id="1481888"/>
    <lineage>
        <taxon>Eukaryota</taxon>
        <taxon>Sar</taxon>
        <taxon>Alveolata</taxon>
        <taxon>Ciliophora</taxon>
        <taxon>Postciliodesmatophora</taxon>
        <taxon>Heterotrichea</taxon>
        <taxon>Heterotrichida</taxon>
        <taxon>Blepharismidae</taxon>
        <taxon>Blepharisma</taxon>
    </lineage>
</organism>
<dbReference type="PROSITE" id="PS51192">
    <property type="entry name" value="HELICASE_ATP_BIND_1"/>
    <property type="match status" value="1"/>
</dbReference>
<dbReference type="Pfam" id="PF00271">
    <property type="entry name" value="Helicase_C"/>
    <property type="match status" value="1"/>
</dbReference>
<dbReference type="EMBL" id="CAJZBQ010000001">
    <property type="protein sequence ID" value="CAG9309931.1"/>
    <property type="molecule type" value="Genomic_DNA"/>
</dbReference>
<dbReference type="CDD" id="cd00167">
    <property type="entry name" value="SANT"/>
    <property type="match status" value="1"/>
</dbReference>
<dbReference type="InterPro" id="IPR014001">
    <property type="entry name" value="Helicase_ATP-bd"/>
</dbReference>
<feature type="domain" description="SANT" evidence="12">
    <location>
        <begin position="754"/>
        <end position="806"/>
    </location>
</feature>
<dbReference type="InterPro" id="IPR001650">
    <property type="entry name" value="Helicase_C-like"/>
</dbReference>
<proteinExistence type="inferred from homology"/>
<dbReference type="PANTHER" id="PTHR45623">
    <property type="entry name" value="CHROMODOMAIN-HELICASE-DNA-BINDING PROTEIN 3-RELATED-RELATED"/>
    <property type="match status" value="1"/>
</dbReference>
<keyword evidence="7" id="KW-0175">Coiled coil</keyword>
<evidence type="ECO:0000256" key="9">
    <source>
        <dbReference type="SAM" id="MobiDB-lite"/>
    </source>
</evidence>
<comment type="caution">
    <text evidence="13">The sequence shown here is derived from an EMBL/GenBank/DDBJ whole genome shotgun (WGS) entry which is preliminary data.</text>
</comment>
<dbReference type="SUPFAM" id="SSF46689">
    <property type="entry name" value="Homeodomain-like"/>
    <property type="match status" value="2"/>
</dbReference>
<dbReference type="GO" id="GO:0140658">
    <property type="term" value="F:ATP-dependent chromatin remodeler activity"/>
    <property type="evidence" value="ECO:0007669"/>
    <property type="project" value="TreeGrafter"/>
</dbReference>
<keyword evidence="3" id="KW-0547">Nucleotide-binding</keyword>
<dbReference type="GO" id="GO:0042393">
    <property type="term" value="F:histone binding"/>
    <property type="evidence" value="ECO:0007669"/>
    <property type="project" value="TreeGrafter"/>
</dbReference>
<accession>A0AAU9I661</accession>
<gene>
    <name evidence="13" type="ORF">BSTOLATCC_MIC145</name>
</gene>
<protein>
    <submittedName>
        <fullName evidence="13">Uncharacterized protein</fullName>
    </submittedName>
</protein>
<dbReference type="SMART" id="SM00487">
    <property type="entry name" value="DEXDc"/>
    <property type="match status" value="1"/>
</dbReference>
<dbReference type="GO" id="GO:0005524">
    <property type="term" value="F:ATP binding"/>
    <property type="evidence" value="ECO:0007669"/>
    <property type="project" value="UniProtKB-KW"/>
</dbReference>
<dbReference type="GO" id="GO:0003682">
    <property type="term" value="F:chromatin binding"/>
    <property type="evidence" value="ECO:0007669"/>
    <property type="project" value="TreeGrafter"/>
</dbReference>
<dbReference type="GO" id="GO:0034728">
    <property type="term" value="P:nucleosome organization"/>
    <property type="evidence" value="ECO:0007669"/>
    <property type="project" value="TreeGrafter"/>
</dbReference>
<keyword evidence="4" id="KW-0378">Hydrolase</keyword>
<evidence type="ECO:0000256" key="3">
    <source>
        <dbReference type="ARBA" id="ARBA00022741"/>
    </source>
</evidence>
<keyword evidence="8" id="KW-0539">Nucleus</keyword>
<dbReference type="FunFam" id="3.40.50.10810:FF:000015">
    <property type="entry name" value="lymphoid-specific helicase isoform X1"/>
    <property type="match status" value="1"/>
</dbReference>
<dbReference type="GO" id="GO:0000785">
    <property type="term" value="C:chromatin"/>
    <property type="evidence" value="ECO:0007669"/>
    <property type="project" value="TreeGrafter"/>
</dbReference>
<dbReference type="InterPro" id="IPR001005">
    <property type="entry name" value="SANT/Myb"/>
</dbReference>
<dbReference type="SMART" id="SM00490">
    <property type="entry name" value="HELICc"/>
    <property type="match status" value="1"/>
</dbReference>
<dbReference type="SUPFAM" id="SSF52540">
    <property type="entry name" value="P-loop containing nucleoside triphosphate hydrolases"/>
    <property type="match status" value="2"/>
</dbReference>
<dbReference type="AlphaFoldDB" id="A0AAU9I661"/>
<dbReference type="Gene3D" id="3.40.50.300">
    <property type="entry name" value="P-loop containing nucleotide triphosphate hydrolases"/>
    <property type="match status" value="1"/>
</dbReference>
<name>A0AAU9I661_9CILI</name>
<dbReference type="Pfam" id="PF09111">
    <property type="entry name" value="SLIDE"/>
    <property type="match status" value="1"/>
</dbReference>
<keyword evidence="6" id="KW-0067">ATP-binding</keyword>
<keyword evidence="14" id="KW-1185">Reference proteome</keyword>
<comment type="subcellular location">
    <subcellularLocation>
        <location evidence="1">Nucleus</location>
    </subcellularLocation>
</comment>
<evidence type="ECO:0000259" key="10">
    <source>
        <dbReference type="PROSITE" id="PS51192"/>
    </source>
</evidence>
<feature type="region of interest" description="Disordered" evidence="9">
    <location>
        <begin position="67"/>
        <end position="89"/>
    </location>
</feature>
<dbReference type="Proteomes" id="UP001162131">
    <property type="component" value="Unassembled WGS sequence"/>
</dbReference>
<feature type="region of interest" description="Disordered" evidence="9">
    <location>
        <begin position="1"/>
        <end position="36"/>
    </location>
</feature>
<reference evidence="13" key="1">
    <citation type="submission" date="2021-09" db="EMBL/GenBank/DDBJ databases">
        <authorList>
            <consortium name="AG Swart"/>
            <person name="Singh M."/>
            <person name="Singh A."/>
            <person name="Seah K."/>
            <person name="Emmerich C."/>
        </authorList>
    </citation>
    <scope>NUCLEOTIDE SEQUENCE</scope>
    <source>
        <strain evidence="13">ATCC30299</strain>
    </source>
</reference>
<evidence type="ECO:0000259" key="11">
    <source>
        <dbReference type="PROSITE" id="PS51194"/>
    </source>
</evidence>
<sequence length="960" mass="111063">MARLDMDIQGLSSEDEALPGEKDTEYVPESNAGRPPTIALVDSQTKLQLLMDKIDGLTHSLNQFQQRQNTATNIGKRRHGPEGEDEKDLVSTDSTIYTVKLTEQPKSIVNGVMREYQLEGLNWLLKMNACKVSAILADEMGLGKTLQTISLLSYLILNGETAPSIVLVPKSTLSNWVKEFKHWAPSIQVFEFYGNLEERELLRPKVPRTNTYNVLLTTYEIAMAEKTILKGVKWNYVIVDEAHRIKNEKSVLSKIVRLFSTKLKLLITGTPLQNNLHELWSLLNFLMPEIFVSSDDFDQWFDLKHANSDNQDYLVRQLHRVLRPFMLRRLKREVESKLPPKNELYVFLGMTKTQRELYKTILTKNIEVINGFGERSQYMNTIMQLRKVCNHPYLFEGIEPGPPFVDGDHIIDACMKFKFLDKLIPKLIQNGSKVLIFTQMTRLLDILDDFLNMRGYRFCRIDGNTPYLDRESQIDEFQKADSSINLFILSTRAGGLGINLQSANTVIIYDSDWNPQVDLQAMDRAHRIGQTRTVTVYRFVTEGTVEEKIAERAAKKLKMDHLVIQKGALASQNKAPSAQEMKQILQFGAQQVLKTTGEIADEDIDTLLQYAQEKTDKLNEELKKLEETFNLKDLSFDGALLYQFEGENYKNVEKEHISLGKRNRKATGAYDMKKSLLAQKKDKSKRGWRALVGGGHPHQFFDDEELDKLDQKEENWNEYLNTKTKRRTRGDAAADKPLAFTDKDKAYRKELLNEGFANWTKREFNSFISGCEIYGKDELDRIQEEVGTKTLKEIKKYSKAFWQHYESMPNGAELVERIEQGQRDRERLSKIEAILGKKRNRIEAGEPLDYPSDPKPTHFSREEDQFLLKQLITRGYGNWDDMKSEIQMVPEFRFNIWFQSKSCDEIEKRCDYLLDILDEESESPRKHRAVEADSTDQSRTRIEVNPDFKWIIIFPKIVLT</sequence>
<dbReference type="Gene3D" id="3.40.50.10810">
    <property type="entry name" value="Tandem AAA-ATPase domain"/>
    <property type="match status" value="1"/>
</dbReference>
<dbReference type="InterPro" id="IPR049730">
    <property type="entry name" value="SNF2/RAD54-like_C"/>
</dbReference>
<dbReference type="GO" id="GO:0005634">
    <property type="term" value="C:nucleus"/>
    <property type="evidence" value="ECO:0007669"/>
    <property type="project" value="UniProtKB-SubCell"/>
</dbReference>
<evidence type="ECO:0000256" key="4">
    <source>
        <dbReference type="ARBA" id="ARBA00022801"/>
    </source>
</evidence>
<dbReference type="InterPro" id="IPR027417">
    <property type="entry name" value="P-loop_NTPase"/>
</dbReference>
<comment type="similarity">
    <text evidence="2">Belongs to the SNF2/RAD54 helicase family. ISWI subfamily.</text>
</comment>
<dbReference type="Gene3D" id="1.10.10.60">
    <property type="entry name" value="Homeodomain-like"/>
    <property type="match status" value="2"/>
</dbReference>
<evidence type="ECO:0000256" key="5">
    <source>
        <dbReference type="ARBA" id="ARBA00022806"/>
    </source>
</evidence>
<evidence type="ECO:0000256" key="7">
    <source>
        <dbReference type="ARBA" id="ARBA00023054"/>
    </source>
</evidence>
<dbReference type="FunFam" id="3.40.50.300:FF:000082">
    <property type="entry name" value="ISWI chromatin remodeling complex ATPase ISW1"/>
    <property type="match status" value="1"/>
</dbReference>
<dbReference type="GO" id="GO:0004386">
    <property type="term" value="F:helicase activity"/>
    <property type="evidence" value="ECO:0007669"/>
    <property type="project" value="UniProtKB-KW"/>
</dbReference>
<evidence type="ECO:0000256" key="2">
    <source>
        <dbReference type="ARBA" id="ARBA00009687"/>
    </source>
</evidence>
<evidence type="ECO:0000256" key="6">
    <source>
        <dbReference type="ARBA" id="ARBA00022840"/>
    </source>
</evidence>
<dbReference type="InterPro" id="IPR017884">
    <property type="entry name" value="SANT_dom"/>
</dbReference>
<evidence type="ECO:0000256" key="1">
    <source>
        <dbReference type="ARBA" id="ARBA00004123"/>
    </source>
</evidence>
<dbReference type="PROSITE" id="PS51293">
    <property type="entry name" value="SANT"/>
    <property type="match status" value="1"/>
</dbReference>
<dbReference type="InterPro" id="IPR000330">
    <property type="entry name" value="SNF2_N"/>
</dbReference>
<feature type="domain" description="Helicase ATP-binding" evidence="10">
    <location>
        <begin position="125"/>
        <end position="289"/>
    </location>
</feature>
<dbReference type="GO" id="GO:0016887">
    <property type="term" value="F:ATP hydrolysis activity"/>
    <property type="evidence" value="ECO:0007669"/>
    <property type="project" value="TreeGrafter"/>
</dbReference>
<evidence type="ECO:0000259" key="12">
    <source>
        <dbReference type="PROSITE" id="PS51293"/>
    </source>
</evidence>
<evidence type="ECO:0000313" key="13">
    <source>
        <dbReference type="EMBL" id="CAG9309931.1"/>
    </source>
</evidence>
<dbReference type="CDD" id="cd18793">
    <property type="entry name" value="SF2_C_SNF"/>
    <property type="match status" value="1"/>
</dbReference>
<evidence type="ECO:0000313" key="14">
    <source>
        <dbReference type="Proteomes" id="UP001162131"/>
    </source>
</evidence>
<dbReference type="InterPro" id="IPR009057">
    <property type="entry name" value="Homeodomain-like_sf"/>
</dbReference>
<dbReference type="InterPro" id="IPR015195">
    <property type="entry name" value="SLIDE"/>
</dbReference>
<feature type="domain" description="Helicase C-terminal" evidence="11">
    <location>
        <begin position="419"/>
        <end position="570"/>
    </location>
</feature>
<dbReference type="PANTHER" id="PTHR45623:SF49">
    <property type="entry name" value="SWI_SNF-RELATED MATRIX-ASSOCIATED ACTIN-DEPENDENT REGULATOR OF CHROMATIN SUBFAMILY A MEMBER 5"/>
    <property type="match status" value="1"/>
</dbReference>
<dbReference type="Pfam" id="PF00176">
    <property type="entry name" value="SNF2-rel_dom"/>
    <property type="match status" value="1"/>
</dbReference>
<dbReference type="InterPro" id="IPR038718">
    <property type="entry name" value="SNF2-like_sf"/>
</dbReference>
<keyword evidence="5" id="KW-0347">Helicase</keyword>
<evidence type="ECO:0000256" key="8">
    <source>
        <dbReference type="ARBA" id="ARBA00023242"/>
    </source>
</evidence>
<dbReference type="PROSITE" id="PS51194">
    <property type="entry name" value="HELICASE_CTER"/>
    <property type="match status" value="1"/>
</dbReference>